<dbReference type="InterPro" id="IPR015168">
    <property type="entry name" value="SsuA/THI5"/>
</dbReference>
<dbReference type="PANTHER" id="PTHR30024">
    <property type="entry name" value="ALIPHATIC SULFONATES-BINDING PROTEIN-RELATED"/>
    <property type="match status" value="1"/>
</dbReference>
<dbReference type="AlphaFoldDB" id="A0A378XJ57"/>
<dbReference type="GO" id="GO:0042597">
    <property type="term" value="C:periplasmic space"/>
    <property type="evidence" value="ECO:0007669"/>
    <property type="project" value="UniProtKB-SubCell"/>
</dbReference>
<dbReference type="PROSITE" id="PS51318">
    <property type="entry name" value="TAT"/>
    <property type="match status" value="1"/>
</dbReference>
<dbReference type="InterPro" id="IPR006311">
    <property type="entry name" value="TAT_signal"/>
</dbReference>
<organism evidence="7 8">
    <name type="scientific">Oligella ureolytica</name>
    <dbReference type="NCBI Taxonomy" id="90244"/>
    <lineage>
        <taxon>Bacteria</taxon>
        <taxon>Pseudomonadati</taxon>
        <taxon>Pseudomonadota</taxon>
        <taxon>Betaproteobacteria</taxon>
        <taxon>Burkholderiales</taxon>
        <taxon>Alcaligenaceae</taxon>
        <taxon>Oligella</taxon>
    </lineage>
</organism>
<evidence type="ECO:0000313" key="9">
    <source>
        <dbReference type="Proteomes" id="UP000594903"/>
    </source>
</evidence>
<keyword evidence="9" id="KW-1185">Reference proteome</keyword>
<protein>
    <submittedName>
        <fullName evidence="6">ABC transporter substrate-binding protein</fullName>
    </submittedName>
    <submittedName>
        <fullName evidence="7">Sulfate starvation-induced protein 1</fullName>
    </submittedName>
</protein>
<evidence type="ECO:0000313" key="6">
    <source>
        <dbReference type="EMBL" id="QPT39444.1"/>
    </source>
</evidence>
<dbReference type="GO" id="GO:0042918">
    <property type="term" value="P:alkanesulfonate transmembrane transport"/>
    <property type="evidence" value="ECO:0007669"/>
    <property type="project" value="TreeGrafter"/>
</dbReference>
<dbReference type="Gene3D" id="3.40.190.10">
    <property type="entry name" value="Periplasmic binding protein-like II"/>
    <property type="match status" value="3"/>
</dbReference>
<dbReference type="OrthoDB" id="8555942at2"/>
<dbReference type="NCBIfam" id="TIGR01409">
    <property type="entry name" value="TAT_signal_seq"/>
    <property type="match status" value="1"/>
</dbReference>
<dbReference type="Proteomes" id="UP000254603">
    <property type="component" value="Unassembled WGS sequence"/>
</dbReference>
<dbReference type="PANTHER" id="PTHR30024:SF47">
    <property type="entry name" value="TAURINE-BINDING PERIPLASMIC PROTEIN"/>
    <property type="match status" value="1"/>
</dbReference>
<comment type="similarity">
    <text evidence="2">Belongs to the bacterial solute-binding protein SsuA/TauA family.</text>
</comment>
<comment type="subcellular location">
    <subcellularLocation>
        <location evidence="1">Periplasm</location>
    </subcellularLocation>
</comment>
<feature type="signal peptide" evidence="4">
    <location>
        <begin position="1"/>
        <end position="31"/>
    </location>
</feature>
<evidence type="ECO:0000256" key="4">
    <source>
        <dbReference type="SAM" id="SignalP"/>
    </source>
</evidence>
<dbReference type="RefSeq" id="WP_018573531.1">
    <property type="nucleotide sequence ID" value="NZ_CP065725.1"/>
</dbReference>
<dbReference type="STRING" id="1122619.GCA_000373745_00351"/>
<evidence type="ECO:0000256" key="1">
    <source>
        <dbReference type="ARBA" id="ARBA00004418"/>
    </source>
</evidence>
<reference evidence="7 8" key="1">
    <citation type="submission" date="2018-06" db="EMBL/GenBank/DDBJ databases">
        <authorList>
            <consortium name="Pathogen Informatics"/>
            <person name="Doyle S."/>
        </authorList>
    </citation>
    <scope>NUCLEOTIDE SEQUENCE [LARGE SCALE GENOMIC DNA]</scope>
    <source>
        <strain evidence="7 8">NCTC11997</strain>
    </source>
</reference>
<sequence>MNSWNRRKFIKTSALTGAAIGLATSPLAVFAQGREINYGGSAWLGHYPVYYAKENGDFSKADLNVGWEFFGTSSGRMSALMSGDIDVAGTGVVSAIALMAQGVNRFYVIGVPDNFGRVEGLFAVEGIESFEDLKGKTIGTTFASSAHTLVLDLMDQHGFTERDINVINIPAPEIPAAIQSKQIDAAATWTPYFNTVSNLPGVKLIADDTDFSLFKDYGVTPGPDVLVVSKRFADRNPEIVKDFAKVYFAATESLGKDPDAAVSVLSGLTQMSEEDQLQTIKDADWYSFEQQQEMIGADTLFVEGLQKLADMLVEYGQIDKSPQVKDWINSDFIR</sequence>
<gene>
    <name evidence="7" type="primary">tauA</name>
    <name evidence="6" type="ORF">I6G29_09765</name>
    <name evidence="7" type="ORF">NCTC11997_02020</name>
</gene>
<feature type="domain" description="SsuA/THI5-like" evidence="5">
    <location>
        <begin position="45"/>
        <end position="261"/>
    </location>
</feature>
<evidence type="ECO:0000256" key="3">
    <source>
        <dbReference type="ARBA" id="ARBA00022729"/>
    </source>
</evidence>
<dbReference type="Proteomes" id="UP000594903">
    <property type="component" value="Chromosome"/>
</dbReference>
<proteinExistence type="inferred from homology"/>
<evidence type="ECO:0000313" key="7">
    <source>
        <dbReference type="EMBL" id="SUA56196.1"/>
    </source>
</evidence>
<evidence type="ECO:0000256" key="2">
    <source>
        <dbReference type="ARBA" id="ARBA00010742"/>
    </source>
</evidence>
<dbReference type="EMBL" id="CP065725">
    <property type="protein sequence ID" value="QPT39444.1"/>
    <property type="molecule type" value="Genomic_DNA"/>
</dbReference>
<evidence type="ECO:0000313" key="8">
    <source>
        <dbReference type="Proteomes" id="UP000254603"/>
    </source>
</evidence>
<name>A0A378XJ57_9BURK</name>
<keyword evidence="3 4" id="KW-0732">Signal</keyword>
<feature type="chain" id="PRO_5016945313" evidence="4">
    <location>
        <begin position="32"/>
        <end position="334"/>
    </location>
</feature>
<evidence type="ECO:0000259" key="5">
    <source>
        <dbReference type="Pfam" id="PF09084"/>
    </source>
</evidence>
<dbReference type="Pfam" id="PF09084">
    <property type="entry name" value="NMT1"/>
    <property type="match status" value="1"/>
</dbReference>
<dbReference type="InterPro" id="IPR019546">
    <property type="entry name" value="TAT_signal_bac_arc"/>
</dbReference>
<accession>A0A378XJ57</accession>
<reference evidence="6 9" key="2">
    <citation type="submission" date="2020-12" db="EMBL/GenBank/DDBJ databases">
        <title>FDA dAtabase for Regulatory Grade micrObial Sequences (FDA-ARGOS): Supporting development and validation of Infectious Disease Dx tests.</title>
        <authorList>
            <person name="Sproer C."/>
            <person name="Gronow S."/>
            <person name="Severitt S."/>
            <person name="Schroder I."/>
            <person name="Tallon L."/>
            <person name="Sadzewicz L."/>
            <person name="Zhao X."/>
            <person name="Boylan J."/>
            <person name="Ott S."/>
            <person name="Bowen H."/>
            <person name="Vavikolanu K."/>
            <person name="Mehta A."/>
            <person name="Aluvathingal J."/>
            <person name="Nadendla S."/>
            <person name="Lowell S."/>
            <person name="Myers T."/>
            <person name="Yan Y."/>
            <person name="Sichtig H."/>
        </authorList>
    </citation>
    <scope>NUCLEOTIDE SEQUENCE [LARGE SCALE GENOMIC DNA]</scope>
    <source>
        <strain evidence="6 9">FDAARGOS_872</strain>
    </source>
</reference>
<dbReference type="SUPFAM" id="SSF53850">
    <property type="entry name" value="Periplasmic binding protein-like II"/>
    <property type="match status" value="1"/>
</dbReference>
<dbReference type="EMBL" id="UGSB01000001">
    <property type="protein sequence ID" value="SUA56196.1"/>
    <property type="molecule type" value="Genomic_DNA"/>
</dbReference>